<evidence type="ECO:0000256" key="1">
    <source>
        <dbReference type="ARBA" id="ARBA00010617"/>
    </source>
</evidence>
<dbReference type="Pfam" id="PF00067">
    <property type="entry name" value="p450"/>
    <property type="match status" value="1"/>
</dbReference>
<comment type="cofactor">
    <cofactor evidence="2">
        <name>heme</name>
        <dbReference type="ChEBI" id="CHEBI:30413"/>
    </cofactor>
</comment>
<dbReference type="InterPro" id="IPR001128">
    <property type="entry name" value="Cyt_P450"/>
</dbReference>
<dbReference type="GO" id="GO:0020037">
    <property type="term" value="F:heme binding"/>
    <property type="evidence" value="ECO:0007669"/>
    <property type="project" value="InterPro"/>
</dbReference>
<name>A0A9N9LHL0_9HELO</name>
<dbReference type="InterPro" id="IPR002401">
    <property type="entry name" value="Cyt_P450_E_grp-I"/>
</dbReference>
<accession>A0A9N9LHL0</accession>
<dbReference type="Proteomes" id="UP000701801">
    <property type="component" value="Unassembled WGS sequence"/>
</dbReference>
<dbReference type="AlphaFoldDB" id="A0A9N9LHL0"/>
<dbReference type="GO" id="GO:0004497">
    <property type="term" value="F:monooxygenase activity"/>
    <property type="evidence" value="ECO:0007669"/>
    <property type="project" value="InterPro"/>
</dbReference>
<keyword evidence="2" id="KW-0349">Heme</keyword>
<dbReference type="PANTHER" id="PTHR24305">
    <property type="entry name" value="CYTOCHROME P450"/>
    <property type="match status" value="1"/>
</dbReference>
<evidence type="ECO:0000256" key="2">
    <source>
        <dbReference type="PIRSR" id="PIRSR602401-1"/>
    </source>
</evidence>
<evidence type="ECO:0000313" key="4">
    <source>
        <dbReference type="Proteomes" id="UP000701801"/>
    </source>
</evidence>
<dbReference type="GO" id="GO:0016705">
    <property type="term" value="F:oxidoreductase activity, acting on paired donors, with incorporation or reduction of molecular oxygen"/>
    <property type="evidence" value="ECO:0007669"/>
    <property type="project" value="InterPro"/>
</dbReference>
<dbReference type="InterPro" id="IPR050121">
    <property type="entry name" value="Cytochrome_P450_monoxygenase"/>
</dbReference>
<gene>
    <name evidence="3" type="ORF">HYALB_00003671</name>
</gene>
<organism evidence="3 4">
    <name type="scientific">Hymenoscyphus albidus</name>
    <dbReference type="NCBI Taxonomy" id="595503"/>
    <lineage>
        <taxon>Eukaryota</taxon>
        <taxon>Fungi</taxon>
        <taxon>Dikarya</taxon>
        <taxon>Ascomycota</taxon>
        <taxon>Pezizomycotina</taxon>
        <taxon>Leotiomycetes</taxon>
        <taxon>Helotiales</taxon>
        <taxon>Helotiaceae</taxon>
        <taxon>Hymenoscyphus</taxon>
    </lineage>
</organism>
<keyword evidence="2" id="KW-0479">Metal-binding</keyword>
<evidence type="ECO:0000313" key="3">
    <source>
        <dbReference type="EMBL" id="CAG8973893.1"/>
    </source>
</evidence>
<keyword evidence="2" id="KW-0408">Iron</keyword>
<comment type="similarity">
    <text evidence="1">Belongs to the cytochrome P450 family.</text>
</comment>
<evidence type="ECO:0008006" key="5">
    <source>
        <dbReference type="Google" id="ProtNLM"/>
    </source>
</evidence>
<protein>
    <recommendedName>
        <fullName evidence="5">Cytochrome P450</fullName>
    </recommendedName>
</protein>
<dbReference type="PANTHER" id="PTHR24305:SF166">
    <property type="entry name" value="CYTOCHROME P450 12A4, MITOCHONDRIAL-RELATED"/>
    <property type="match status" value="1"/>
</dbReference>
<dbReference type="Gene3D" id="1.10.630.10">
    <property type="entry name" value="Cytochrome P450"/>
    <property type="match status" value="1"/>
</dbReference>
<dbReference type="SUPFAM" id="SSF48264">
    <property type="entry name" value="Cytochrome P450"/>
    <property type="match status" value="1"/>
</dbReference>
<feature type="binding site" description="axial binding residue" evidence="2">
    <location>
        <position position="249"/>
    </location>
    <ligand>
        <name>heme</name>
        <dbReference type="ChEBI" id="CHEBI:30413"/>
    </ligand>
    <ligandPart>
        <name>Fe</name>
        <dbReference type="ChEBI" id="CHEBI:18248"/>
    </ligandPart>
</feature>
<keyword evidence="4" id="KW-1185">Reference proteome</keyword>
<dbReference type="InterPro" id="IPR036396">
    <property type="entry name" value="Cyt_P450_sf"/>
</dbReference>
<comment type="caution">
    <text evidence="3">The sequence shown here is derived from an EMBL/GenBank/DDBJ whole genome shotgun (WGS) entry which is preliminary data.</text>
</comment>
<sequence>MPHFYAFMRKVGIDLLPRQYRESKGFLEQWMSNMTSKADRATDQKRRMDVPLKLAAEPVIYEATKAAVEADSPHLSEEARKKVVASEMFNHISASREVLGLVLGYTFWYLAQHPHAQKCIWAELEEYDIDMTNPEQLDVADPASRSRPIELDSLPYIRAVVDESLRMRPISILLPRITPSDRTVSVAGVDNIPPVTRINAFQWFVHRDPNRWENAQEWQPERWLGRRETDKKSSREDVLWTFPSGPRMCLGNNWTYYGMLLGEDHMCFYVETR</sequence>
<dbReference type="OrthoDB" id="1470350at2759"/>
<dbReference type="GO" id="GO:0005506">
    <property type="term" value="F:iron ion binding"/>
    <property type="evidence" value="ECO:0007669"/>
    <property type="project" value="InterPro"/>
</dbReference>
<dbReference type="EMBL" id="CAJVRM010000083">
    <property type="protein sequence ID" value="CAG8973893.1"/>
    <property type="molecule type" value="Genomic_DNA"/>
</dbReference>
<proteinExistence type="inferred from homology"/>
<reference evidence="3" key="1">
    <citation type="submission" date="2021-07" db="EMBL/GenBank/DDBJ databases">
        <authorList>
            <person name="Durling M."/>
        </authorList>
    </citation>
    <scope>NUCLEOTIDE SEQUENCE</scope>
</reference>
<dbReference type="PRINTS" id="PR00463">
    <property type="entry name" value="EP450I"/>
</dbReference>